<keyword evidence="10" id="KW-1185">Reference proteome</keyword>
<evidence type="ECO:0000259" key="8">
    <source>
        <dbReference type="Pfam" id="PF01694"/>
    </source>
</evidence>
<keyword evidence="4" id="KW-0378">Hydrolase</keyword>
<feature type="transmembrane region" description="Helical" evidence="7">
    <location>
        <begin position="154"/>
        <end position="171"/>
    </location>
</feature>
<feature type="domain" description="Peptidase S54 rhomboid" evidence="8">
    <location>
        <begin position="143"/>
        <end position="285"/>
    </location>
</feature>
<keyword evidence="5 7" id="KW-1133">Transmembrane helix</keyword>
<dbReference type="InterPro" id="IPR035952">
    <property type="entry name" value="Rhomboid-like_sf"/>
</dbReference>
<dbReference type="RefSeq" id="WP_254472562.1">
    <property type="nucleotide sequence ID" value="NZ_CP113432.1"/>
</dbReference>
<comment type="subcellular location">
    <subcellularLocation>
        <location evidence="1">Membrane</location>
        <topology evidence="1">Multi-pass membrane protein</topology>
    </subcellularLocation>
</comment>
<dbReference type="Gene3D" id="1.20.1540.10">
    <property type="entry name" value="Rhomboid-like"/>
    <property type="match status" value="1"/>
</dbReference>
<gene>
    <name evidence="9" type="ORF">OU419_24165</name>
</gene>
<feature type="transmembrane region" description="Helical" evidence="7">
    <location>
        <begin position="129"/>
        <end position="148"/>
    </location>
</feature>
<feature type="transmembrane region" description="Helical" evidence="7">
    <location>
        <begin position="230"/>
        <end position="249"/>
    </location>
</feature>
<dbReference type="Pfam" id="PF01694">
    <property type="entry name" value="Rhomboid"/>
    <property type="match status" value="1"/>
</dbReference>
<dbReference type="InterPro" id="IPR022764">
    <property type="entry name" value="Peptidase_S54_rhomboid_dom"/>
</dbReference>
<dbReference type="EMBL" id="CP113432">
    <property type="protein sequence ID" value="WAI48813.1"/>
    <property type="molecule type" value="Genomic_DNA"/>
</dbReference>
<feature type="transmembrane region" description="Helical" evidence="7">
    <location>
        <begin position="15"/>
        <end position="33"/>
    </location>
</feature>
<protein>
    <submittedName>
        <fullName evidence="9">Rhomboid family intramembrane serine protease</fullName>
    </submittedName>
</protein>
<feature type="transmembrane region" description="Helical" evidence="7">
    <location>
        <begin position="269"/>
        <end position="286"/>
    </location>
</feature>
<dbReference type="SUPFAM" id="SSF144091">
    <property type="entry name" value="Rhomboid-like"/>
    <property type="match status" value="1"/>
</dbReference>
<dbReference type="InterPro" id="IPR050925">
    <property type="entry name" value="Rhomboid_protease_S54"/>
</dbReference>
<dbReference type="PANTHER" id="PTHR43731:SF14">
    <property type="entry name" value="PRESENILIN-ASSOCIATED RHOMBOID-LIKE PROTEIN, MITOCHONDRIAL"/>
    <property type="match status" value="1"/>
</dbReference>
<dbReference type="GO" id="GO:0006508">
    <property type="term" value="P:proteolysis"/>
    <property type="evidence" value="ECO:0007669"/>
    <property type="project" value="UniProtKB-KW"/>
</dbReference>
<organism evidence="9 10">
    <name type="scientific">Pseudomonas triclosanedens</name>
    <dbReference type="NCBI Taxonomy" id="2961893"/>
    <lineage>
        <taxon>Bacteria</taxon>
        <taxon>Pseudomonadati</taxon>
        <taxon>Pseudomonadota</taxon>
        <taxon>Gammaproteobacteria</taxon>
        <taxon>Pseudomonadales</taxon>
        <taxon>Pseudomonadaceae</taxon>
        <taxon>Pseudomonas</taxon>
    </lineage>
</organism>
<keyword evidence="3 7" id="KW-0812">Transmembrane</keyword>
<evidence type="ECO:0000313" key="9">
    <source>
        <dbReference type="EMBL" id="WAI48813.1"/>
    </source>
</evidence>
<evidence type="ECO:0000256" key="5">
    <source>
        <dbReference type="ARBA" id="ARBA00022989"/>
    </source>
</evidence>
<evidence type="ECO:0000256" key="1">
    <source>
        <dbReference type="ARBA" id="ARBA00004141"/>
    </source>
</evidence>
<evidence type="ECO:0000256" key="6">
    <source>
        <dbReference type="ARBA" id="ARBA00023136"/>
    </source>
</evidence>
<evidence type="ECO:0000313" key="10">
    <source>
        <dbReference type="Proteomes" id="UP001163624"/>
    </source>
</evidence>
<evidence type="ECO:0000256" key="7">
    <source>
        <dbReference type="SAM" id="Phobius"/>
    </source>
</evidence>
<feature type="transmembrane region" description="Helical" evidence="7">
    <location>
        <begin position="178"/>
        <end position="196"/>
    </location>
</feature>
<name>A0ABY6ZXY4_9PSED</name>
<evidence type="ECO:0000256" key="4">
    <source>
        <dbReference type="ARBA" id="ARBA00022801"/>
    </source>
</evidence>
<evidence type="ECO:0000256" key="2">
    <source>
        <dbReference type="ARBA" id="ARBA00009045"/>
    </source>
</evidence>
<proteinExistence type="inferred from homology"/>
<keyword evidence="9" id="KW-0645">Protease</keyword>
<dbReference type="PANTHER" id="PTHR43731">
    <property type="entry name" value="RHOMBOID PROTEASE"/>
    <property type="match status" value="1"/>
</dbReference>
<evidence type="ECO:0000256" key="3">
    <source>
        <dbReference type="ARBA" id="ARBA00022692"/>
    </source>
</evidence>
<sequence>MIIVPAEHPLDWKKPPVVTLLLIVLNVLIYFGYQGGDTQRREHAVDVYLAQSLLSRERPLFSASLQSRERIEQGQREAVESLPRPQLAWAILSDLEFGHELRSLPAYQQDAAWQEARAKAESARDRLSSLRFGFVPARFTVEGLVGSMFLHGSFWHLAGNMVFLFVFGFALEIALGRWMYLGLYLLSGLCSGLLWWLLDPAWVPGVGASGAISGLMGMYIGVYGLRRIRFFYWLGPLLGYFSAPALWILPLWLGKELFGLIRAADHVNYYAHIGGLVSGFVAVWMPRHFGRLRVDRAYLDKEDPDAAFKRALDGLNDQIGRFALDQAATRGCELLTLYPGRLALIECLYNVATARQDRTLMSAVLKQLFALPRSQEADSLVSRLADESAALGQRLLCHPAIQLHLLRKLLSLDDSARALGCWRRLAESGQLPEQLPQLTLQLAKRLGARRENHAVAEMSRFLNRHFPGAEPTRQITVYQQHLAP</sequence>
<reference evidence="9" key="1">
    <citation type="submission" date="2022-11" db="EMBL/GenBank/DDBJ databases">
        <title>Pseudomonas triclosanedens sp. nov., a triclosan degrader isolated from activated sludge.</title>
        <authorList>
            <person name="Yin Y."/>
            <person name="Lu Z."/>
        </authorList>
    </citation>
    <scope>NUCLEOTIDE SEQUENCE</scope>
    <source>
        <strain evidence="9">ZM23</strain>
    </source>
</reference>
<accession>A0ABY6ZXY4</accession>
<comment type="similarity">
    <text evidence="2">Belongs to the peptidase S54 family.</text>
</comment>
<keyword evidence="6 7" id="KW-0472">Membrane</keyword>
<dbReference type="Proteomes" id="UP001163624">
    <property type="component" value="Chromosome"/>
</dbReference>
<dbReference type="GO" id="GO:0008233">
    <property type="term" value="F:peptidase activity"/>
    <property type="evidence" value="ECO:0007669"/>
    <property type="project" value="UniProtKB-KW"/>
</dbReference>
<feature type="transmembrane region" description="Helical" evidence="7">
    <location>
        <begin position="202"/>
        <end position="223"/>
    </location>
</feature>